<sequence length="302" mass="33625">MKSLEGKVALVAGGTRGAGRGIAMELGAAGATVYVTGRTTRKEVSEYGRPETIEETAELVNELGGIGIPVQVDHLVPEQVESLIKKIENEQGRLDILVNDIWGGEYLMEWNKPVWEHSLEKGLRMLRLAIDTHLITSHFALPLLIKNEGGLVVEMTDGTEKYNEKYRVSMFYDLAKSSVIRLAKSLSHELEPYNCTAVSMTPGWMRSEIMLETFGVTEENWEDALKKDPHFGISETPRFVGRAVAALSGDEARHELNGSSFSSGELAKKYHFYDVDGSQPDCWRYLVEVVEEGKPADTKGYR</sequence>
<accession>A0A161TRJ8</accession>
<gene>
    <name evidence="1" type="ORF">AWM68_01675</name>
</gene>
<reference evidence="2" key="1">
    <citation type="submission" date="2016-01" db="EMBL/GenBank/DDBJ databases">
        <title>Draft genome of Chromobacterium sp. F49.</title>
        <authorList>
            <person name="Hong K.W."/>
        </authorList>
    </citation>
    <scope>NUCLEOTIDE SEQUENCE [LARGE SCALE GENOMIC DNA]</scope>
    <source>
        <strain evidence="2">P7IIIA</strain>
    </source>
</reference>
<dbReference type="PRINTS" id="PR00081">
    <property type="entry name" value="GDHRDH"/>
</dbReference>
<name>A0A161TRJ8_9BACL</name>
<dbReference type="Proteomes" id="UP000076567">
    <property type="component" value="Unassembled WGS sequence"/>
</dbReference>
<dbReference type="Pfam" id="PF00106">
    <property type="entry name" value="adh_short"/>
    <property type="match status" value="1"/>
</dbReference>
<dbReference type="InterPro" id="IPR002347">
    <property type="entry name" value="SDR_fam"/>
</dbReference>
<dbReference type="PANTHER" id="PTHR44147">
    <property type="entry name" value="DEHYDROGENASE/REDUCTASE SDR FAMILY MEMBER 1"/>
    <property type="match status" value="1"/>
</dbReference>
<protein>
    <submittedName>
        <fullName evidence="1">Short-chain dehydrogenase</fullName>
    </submittedName>
</protein>
<dbReference type="RefSeq" id="WP_066236348.1">
    <property type="nucleotide sequence ID" value="NZ_LRFC01000001.1"/>
</dbReference>
<organism evidence="1 2">
    <name type="scientific">Fictibacillus phosphorivorans</name>
    <dbReference type="NCBI Taxonomy" id="1221500"/>
    <lineage>
        <taxon>Bacteria</taxon>
        <taxon>Bacillati</taxon>
        <taxon>Bacillota</taxon>
        <taxon>Bacilli</taxon>
        <taxon>Bacillales</taxon>
        <taxon>Fictibacillaceae</taxon>
        <taxon>Fictibacillus</taxon>
    </lineage>
</organism>
<keyword evidence="2" id="KW-1185">Reference proteome</keyword>
<evidence type="ECO:0000313" key="1">
    <source>
        <dbReference type="EMBL" id="KZE69001.1"/>
    </source>
</evidence>
<dbReference type="InterPro" id="IPR036291">
    <property type="entry name" value="NAD(P)-bd_dom_sf"/>
</dbReference>
<dbReference type="PANTHER" id="PTHR44147:SF2">
    <property type="entry name" value="DEHYDROGENASE_REDUCTASE SDR FAMILY MEMBER 1"/>
    <property type="match status" value="1"/>
</dbReference>
<dbReference type="OrthoDB" id="63584at2"/>
<dbReference type="EMBL" id="LRFC01000001">
    <property type="protein sequence ID" value="KZE69001.1"/>
    <property type="molecule type" value="Genomic_DNA"/>
</dbReference>
<comment type="caution">
    <text evidence="1">The sequence shown here is derived from an EMBL/GenBank/DDBJ whole genome shotgun (WGS) entry which is preliminary data.</text>
</comment>
<dbReference type="Gene3D" id="3.40.50.720">
    <property type="entry name" value="NAD(P)-binding Rossmann-like Domain"/>
    <property type="match status" value="1"/>
</dbReference>
<proteinExistence type="predicted"/>
<evidence type="ECO:0000313" key="2">
    <source>
        <dbReference type="Proteomes" id="UP000076567"/>
    </source>
</evidence>
<dbReference type="SUPFAM" id="SSF51735">
    <property type="entry name" value="NAD(P)-binding Rossmann-fold domains"/>
    <property type="match status" value="1"/>
</dbReference>
<dbReference type="NCBIfam" id="NF006159">
    <property type="entry name" value="PRK08303.1"/>
    <property type="match status" value="1"/>
</dbReference>
<dbReference type="AlphaFoldDB" id="A0A161TRJ8"/>